<dbReference type="AlphaFoldDB" id="A0A917RFP4"/>
<evidence type="ECO:0000313" key="2">
    <source>
        <dbReference type="Proteomes" id="UP000637788"/>
    </source>
</evidence>
<dbReference type="RefSeq" id="WP_189326322.1">
    <property type="nucleotide sequence ID" value="NZ_BMPQ01000030.1"/>
</dbReference>
<keyword evidence="2" id="KW-1185">Reference proteome</keyword>
<dbReference type="EMBL" id="BMPQ01000030">
    <property type="protein sequence ID" value="GGL04212.1"/>
    <property type="molecule type" value="Genomic_DNA"/>
</dbReference>
<proteinExistence type="predicted"/>
<comment type="caution">
    <text evidence="1">The sequence shown here is derived from an EMBL/GenBank/DDBJ whole genome shotgun (WGS) entry which is preliminary data.</text>
</comment>
<organism evidence="1 2">
    <name type="scientific">Streptomyces flaveus</name>
    <dbReference type="NCBI Taxonomy" id="66370"/>
    <lineage>
        <taxon>Bacteria</taxon>
        <taxon>Bacillati</taxon>
        <taxon>Actinomycetota</taxon>
        <taxon>Actinomycetes</taxon>
        <taxon>Kitasatosporales</taxon>
        <taxon>Streptomycetaceae</taxon>
        <taxon>Streptomyces</taxon>
        <taxon>Streptomyces aurantiacus group</taxon>
    </lineage>
</organism>
<protein>
    <submittedName>
        <fullName evidence="1">Uncharacterized protein</fullName>
    </submittedName>
</protein>
<dbReference type="Proteomes" id="UP000637788">
    <property type="component" value="Unassembled WGS sequence"/>
</dbReference>
<sequence>MSCTRRAPSVGTLTFYGQPRATADQISPIYWELHTTHRDQAKRIFKG</sequence>
<reference evidence="1" key="1">
    <citation type="journal article" date="2014" name="Int. J. Syst. Evol. Microbiol.">
        <title>Complete genome sequence of Corynebacterium casei LMG S-19264T (=DSM 44701T), isolated from a smear-ripened cheese.</title>
        <authorList>
            <consortium name="US DOE Joint Genome Institute (JGI-PGF)"/>
            <person name="Walter F."/>
            <person name="Albersmeier A."/>
            <person name="Kalinowski J."/>
            <person name="Ruckert C."/>
        </authorList>
    </citation>
    <scope>NUCLEOTIDE SEQUENCE</scope>
    <source>
        <strain evidence="1">JCM 3035</strain>
    </source>
</reference>
<accession>A0A917RFP4</accession>
<evidence type="ECO:0000313" key="1">
    <source>
        <dbReference type="EMBL" id="GGL04212.1"/>
    </source>
</evidence>
<reference evidence="1" key="2">
    <citation type="submission" date="2020-09" db="EMBL/GenBank/DDBJ databases">
        <authorList>
            <person name="Sun Q."/>
            <person name="Ohkuma M."/>
        </authorList>
    </citation>
    <scope>NUCLEOTIDE SEQUENCE</scope>
    <source>
        <strain evidence="1">JCM 3035</strain>
    </source>
</reference>
<gene>
    <name evidence="1" type="ORF">GCM10010094_76240</name>
</gene>
<name>A0A917RFP4_9ACTN</name>